<accession>A0AA86Z027</accession>
<comment type="caution">
    <text evidence="1">The sequence shown here is derived from an EMBL/GenBank/DDBJ whole genome shotgun (WGS) entry which is preliminary data.</text>
</comment>
<organism evidence="1 2">
    <name type="scientific">Providencia stuartii ATCC 25827</name>
    <dbReference type="NCBI Taxonomy" id="471874"/>
    <lineage>
        <taxon>Bacteria</taxon>
        <taxon>Pseudomonadati</taxon>
        <taxon>Pseudomonadota</taxon>
        <taxon>Gammaproteobacteria</taxon>
        <taxon>Enterobacterales</taxon>
        <taxon>Morganellaceae</taxon>
        <taxon>Providencia</taxon>
    </lineage>
</organism>
<dbReference type="Proteomes" id="UP000004506">
    <property type="component" value="Unassembled WGS sequence"/>
</dbReference>
<name>A0AA86Z027_PROST</name>
<reference evidence="1 2" key="3">
    <citation type="submission" date="2008-05" db="EMBL/GenBank/DDBJ databases">
        <authorList>
            <person name="Fulton L."/>
            <person name="Clifton S."/>
            <person name="Fulton B."/>
            <person name="Xu J."/>
            <person name="Minx P."/>
            <person name="Pepin K.H."/>
            <person name="Johnson M."/>
            <person name="Thiruvilangam P."/>
            <person name="Bhonagiri V."/>
            <person name="Nash W.E."/>
            <person name="Mardis E.R."/>
            <person name="Wilson R.K."/>
        </authorList>
    </citation>
    <scope>NUCLEOTIDE SEQUENCE [LARGE SCALE GENOMIC DNA]</scope>
    <source>
        <strain evidence="1 2">ATCC 25827</strain>
    </source>
</reference>
<dbReference type="EMBL" id="ABJD02000046">
    <property type="protein sequence ID" value="EDU61789.1"/>
    <property type="molecule type" value="Genomic_DNA"/>
</dbReference>
<reference evidence="2" key="1">
    <citation type="submission" date="2008-04" db="EMBL/GenBank/DDBJ databases">
        <title>Draft genome sequence of Providencia stuartii (ATCC 25827).</title>
        <authorList>
            <person name="Sudarsanam P."/>
            <person name="Ley R."/>
            <person name="Guruge J."/>
            <person name="Turnbaugh P.J."/>
            <person name="Mahowald M."/>
            <person name="Liep D."/>
            <person name="Gordon J."/>
        </authorList>
    </citation>
    <scope>NUCLEOTIDE SEQUENCE [LARGE SCALE GENOMIC DNA]</scope>
    <source>
        <strain evidence="2">ATCC 25827</strain>
    </source>
</reference>
<dbReference type="AlphaFoldDB" id="A0AA86Z027"/>
<gene>
    <name evidence="1" type="ORF">PROSTU_00327</name>
</gene>
<evidence type="ECO:0000313" key="1">
    <source>
        <dbReference type="EMBL" id="EDU61789.1"/>
    </source>
</evidence>
<evidence type="ECO:0000313" key="2">
    <source>
        <dbReference type="Proteomes" id="UP000004506"/>
    </source>
</evidence>
<proteinExistence type="predicted"/>
<reference evidence="2" key="2">
    <citation type="submission" date="2008-04" db="EMBL/GenBank/DDBJ databases">
        <title>Draft genome sequence of Providencia stuartii(ATCC 25827).</title>
        <authorList>
            <person name="Sudarsanam P."/>
            <person name="Ley R."/>
            <person name="Guruge J."/>
            <person name="Turnbaugh P.J."/>
            <person name="Mahowald M."/>
            <person name="Liep D."/>
            <person name="Gordon J."/>
        </authorList>
    </citation>
    <scope>NUCLEOTIDE SEQUENCE [LARGE SCALE GENOMIC DNA]</scope>
    <source>
        <strain evidence="2">ATCC 25827</strain>
    </source>
</reference>
<sequence>MKAELINKETGEIFKETNQGNRPDYFLSDKNHPTLINDRMKLK</sequence>
<protein>
    <submittedName>
        <fullName evidence="1">Uncharacterized protein</fullName>
    </submittedName>
</protein>